<evidence type="ECO:0000313" key="4">
    <source>
        <dbReference type="EMBL" id="QRJ64547.1"/>
    </source>
</evidence>
<dbReference type="KEGG" id="ares:IWH25_04115"/>
<dbReference type="InterPro" id="IPR050268">
    <property type="entry name" value="NADH-dep_flavin_reductase"/>
</dbReference>
<evidence type="ECO:0000256" key="2">
    <source>
        <dbReference type="ARBA" id="ARBA00023002"/>
    </source>
</evidence>
<evidence type="ECO:0000259" key="3">
    <source>
        <dbReference type="SMART" id="SM00903"/>
    </source>
</evidence>
<keyword evidence="5" id="KW-1185">Reference proteome</keyword>
<gene>
    <name evidence="4" type="ORF">IWH25_04115</name>
</gene>
<dbReference type="InterPro" id="IPR002563">
    <property type="entry name" value="Flavin_Rdtase-like_dom"/>
</dbReference>
<keyword evidence="2" id="KW-0560">Oxidoreductase</keyword>
<dbReference type="GO" id="GO:0042602">
    <property type="term" value="F:riboflavin reductase (NADPH) activity"/>
    <property type="evidence" value="ECO:0007669"/>
    <property type="project" value="TreeGrafter"/>
</dbReference>
<dbReference type="Proteomes" id="UP000663444">
    <property type="component" value="Chromosome"/>
</dbReference>
<name>A0A974SQF3_9RHOO</name>
<feature type="domain" description="Flavin reductase like" evidence="3">
    <location>
        <begin position="43"/>
        <end position="187"/>
    </location>
</feature>
<evidence type="ECO:0000256" key="1">
    <source>
        <dbReference type="ARBA" id="ARBA00008898"/>
    </source>
</evidence>
<dbReference type="GO" id="GO:0010181">
    <property type="term" value="F:FMN binding"/>
    <property type="evidence" value="ECO:0007669"/>
    <property type="project" value="InterPro"/>
</dbReference>
<dbReference type="SUPFAM" id="SSF50475">
    <property type="entry name" value="FMN-binding split barrel"/>
    <property type="match status" value="1"/>
</dbReference>
<dbReference type="PANTHER" id="PTHR30466:SF11">
    <property type="entry name" value="FLAVIN-DEPENDENT MONOOXYGENASE, REDUCTASE SUBUNIT HSAB"/>
    <property type="match status" value="1"/>
</dbReference>
<comment type="similarity">
    <text evidence="1">Belongs to the non-flavoprotein flavin reductase family.</text>
</comment>
<dbReference type="AlphaFoldDB" id="A0A974SQF3"/>
<evidence type="ECO:0000313" key="5">
    <source>
        <dbReference type="Proteomes" id="UP000663444"/>
    </source>
</evidence>
<reference evidence="4" key="1">
    <citation type="submission" date="2020-11" db="EMBL/GenBank/DDBJ databases">
        <title>Azospira restricta DSM 18626 genome sequence.</title>
        <authorList>
            <person name="Moe W.M."/>
        </authorList>
    </citation>
    <scope>NUCLEOTIDE SEQUENCE</scope>
    <source>
        <strain evidence="4">DSM 18626</strain>
    </source>
</reference>
<accession>A0A974SQF3</accession>
<dbReference type="RefSeq" id="WP_203388093.1">
    <property type="nucleotide sequence ID" value="NZ_CP064781.1"/>
</dbReference>
<dbReference type="Gene3D" id="2.30.110.10">
    <property type="entry name" value="Electron Transport, Fmn-binding Protein, Chain A"/>
    <property type="match status" value="1"/>
</dbReference>
<dbReference type="SMART" id="SM00903">
    <property type="entry name" value="Flavin_Reduct"/>
    <property type="match status" value="1"/>
</dbReference>
<dbReference type="InterPro" id="IPR012349">
    <property type="entry name" value="Split_barrel_FMN-bd"/>
</dbReference>
<dbReference type="Pfam" id="PF01613">
    <property type="entry name" value="Flavin_Reduct"/>
    <property type="match status" value="1"/>
</dbReference>
<dbReference type="EMBL" id="CP064781">
    <property type="protein sequence ID" value="QRJ64547.1"/>
    <property type="molecule type" value="Genomic_DNA"/>
</dbReference>
<protein>
    <submittedName>
        <fullName evidence="4">Flavin reductase family protein</fullName>
    </submittedName>
</protein>
<organism evidence="4 5">
    <name type="scientific">Azospira restricta</name>
    <dbReference type="NCBI Taxonomy" id="404405"/>
    <lineage>
        <taxon>Bacteria</taxon>
        <taxon>Pseudomonadati</taxon>
        <taxon>Pseudomonadota</taxon>
        <taxon>Betaproteobacteria</taxon>
        <taxon>Rhodocyclales</taxon>
        <taxon>Rhodocyclaceae</taxon>
        <taxon>Azospira</taxon>
    </lineage>
</organism>
<dbReference type="PANTHER" id="PTHR30466">
    <property type="entry name" value="FLAVIN REDUCTASE"/>
    <property type="match status" value="1"/>
</dbReference>
<sequence length="191" mass="20516">MSSHSDHGGSSATSPLYCPACDDGPGGQETRGDYDCRAFRDALGSFATGIAVVTACAPDGEFVGLTVNSFNSVSLDPPLVLWSLDLGSPNLESFRSASHYVVNILAAEQTEVSQRFATRMPDRFGDLQLCTGAGGAPLLHGCCAWFECANEVQYPGGDHLIFVGRVERFSHDPARRPLIYHGGRYRSLARD</sequence>
<proteinExistence type="inferred from homology"/>